<dbReference type="OrthoDB" id="5363652at2"/>
<dbReference type="AlphaFoldDB" id="A0A226C1W7"/>
<evidence type="ECO:0000313" key="1">
    <source>
        <dbReference type="EMBL" id="OWZ85052.1"/>
    </source>
</evidence>
<dbReference type="RefSeq" id="WP_089022475.1">
    <property type="nucleotide sequence ID" value="NZ_NIQC01000001.1"/>
</dbReference>
<evidence type="ECO:0008006" key="3">
    <source>
        <dbReference type="Google" id="ProtNLM"/>
    </source>
</evidence>
<protein>
    <recommendedName>
        <fullName evidence="3">Abi family protein</fullName>
    </recommendedName>
</protein>
<accession>A0A226C1W7</accession>
<dbReference type="Pfam" id="PF07751">
    <property type="entry name" value="Abi_2"/>
    <property type="match status" value="1"/>
</dbReference>
<gene>
    <name evidence="1" type="ORF">CDO51_01260</name>
</gene>
<reference evidence="1 2" key="1">
    <citation type="submission" date="2017-06" db="EMBL/GenBank/DDBJ databases">
        <title>Draft Genome Sequence of Natranaerobius trueperi halophilic, alkalithermophilic bacteria from soda lakes.</title>
        <authorList>
            <person name="Zhao B."/>
        </authorList>
    </citation>
    <scope>NUCLEOTIDE SEQUENCE [LARGE SCALE GENOMIC DNA]</scope>
    <source>
        <strain evidence="1 2">DSM 18760</strain>
    </source>
</reference>
<organism evidence="1 2">
    <name type="scientific">Natranaerobius trueperi</name>
    <dbReference type="NCBI Taxonomy" id="759412"/>
    <lineage>
        <taxon>Bacteria</taxon>
        <taxon>Bacillati</taxon>
        <taxon>Bacillota</taxon>
        <taxon>Clostridia</taxon>
        <taxon>Natranaerobiales</taxon>
        <taxon>Natranaerobiaceae</taxon>
        <taxon>Natranaerobius</taxon>
    </lineage>
</organism>
<sequence length="188" mass="22334">MCNDDYKNRIKKPTTFKEQVNILRNRNLIVDDEEQAAEVLSRINYYRLSAYMLSFKTNDRFYEGVSFSDVHNLYEFDKKFRNMIISILEPIEIAFRTHIAYLIAHKYGSIGYKNQDNFRNADYHSGMLQKFQEEIERSDEIFVQHHKSAYGGVFPIWVVIELASFGLLSKIYSNLKEKDQDENSRYLL</sequence>
<dbReference type="InterPro" id="IPR011664">
    <property type="entry name" value="Abi_system_AbiD/AbiF-like"/>
</dbReference>
<name>A0A226C1W7_9FIRM</name>
<keyword evidence="2" id="KW-1185">Reference proteome</keyword>
<dbReference type="Proteomes" id="UP000214588">
    <property type="component" value="Unassembled WGS sequence"/>
</dbReference>
<dbReference type="EMBL" id="NIQC01000001">
    <property type="protein sequence ID" value="OWZ85052.1"/>
    <property type="molecule type" value="Genomic_DNA"/>
</dbReference>
<comment type="caution">
    <text evidence="1">The sequence shown here is derived from an EMBL/GenBank/DDBJ whole genome shotgun (WGS) entry which is preliminary data.</text>
</comment>
<evidence type="ECO:0000313" key="2">
    <source>
        <dbReference type="Proteomes" id="UP000214588"/>
    </source>
</evidence>
<proteinExistence type="predicted"/>